<dbReference type="InterPro" id="IPR013915">
    <property type="entry name" value="Prp19_cc"/>
</dbReference>
<dbReference type="PROSITE" id="PS51698">
    <property type="entry name" value="U_BOX"/>
    <property type="match status" value="1"/>
</dbReference>
<dbReference type="SMART" id="SM00504">
    <property type="entry name" value="Ubox"/>
    <property type="match status" value="1"/>
</dbReference>
<evidence type="ECO:0000256" key="17">
    <source>
        <dbReference type="PROSITE-ProRule" id="PRU00221"/>
    </source>
</evidence>
<keyword evidence="12 18" id="KW-0227">DNA damage</keyword>
<dbReference type="GO" id="GO:0071006">
    <property type="term" value="C:U2-type catalytic step 1 spliceosome"/>
    <property type="evidence" value="ECO:0007669"/>
    <property type="project" value="TreeGrafter"/>
</dbReference>
<reference evidence="23" key="1">
    <citation type="submission" date="2017-02" db="UniProtKB">
        <authorList>
            <consortium name="WormBaseParasite"/>
        </authorList>
    </citation>
    <scope>IDENTIFICATION</scope>
</reference>
<evidence type="ECO:0000256" key="11">
    <source>
        <dbReference type="ARBA" id="ARBA00022737"/>
    </source>
</evidence>
<dbReference type="Pfam" id="PF08606">
    <property type="entry name" value="Prp19"/>
    <property type="match status" value="1"/>
</dbReference>
<dbReference type="UniPathway" id="UPA00143"/>
<dbReference type="WBParaSite" id="EVEC_0000177601-mRNA-1">
    <property type="protein sequence ID" value="EVEC_0000177601-mRNA-1"/>
    <property type="gene ID" value="EVEC_0000177601"/>
</dbReference>
<dbReference type="Gene3D" id="3.30.40.10">
    <property type="entry name" value="Zinc/RING finger domain, C3HC4 (zinc finger)"/>
    <property type="match status" value="1"/>
</dbReference>
<dbReference type="AlphaFoldDB" id="A0A0N4UWC3"/>
<dbReference type="InterPro" id="IPR020472">
    <property type="entry name" value="WD40_PAC1"/>
</dbReference>
<dbReference type="OrthoDB" id="687049at2759"/>
<evidence type="ECO:0000313" key="23">
    <source>
        <dbReference type="WBParaSite" id="EVEC_0000177601-mRNA-1"/>
    </source>
</evidence>
<dbReference type="InterPro" id="IPR001680">
    <property type="entry name" value="WD40_rpt"/>
</dbReference>
<dbReference type="GO" id="GO:0006281">
    <property type="term" value="P:DNA repair"/>
    <property type="evidence" value="ECO:0007669"/>
    <property type="project" value="UniProtKB-KW"/>
</dbReference>
<evidence type="ECO:0000313" key="22">
    <source>
        <dbReference type="Proteomes" id="UP000274131"/>
    </source>
</evidence>
<dbReference type="PROSITE" id="PS50082">
    <property type="entry name" value="WD_REPEATS_2"/>
    <property type="match status" value="4"/>
</dbReference>
<comment type="subunit">
    <text evidence="18">Homotetramer.</text>
</comment>
<dbReference type="InterPro" id="IPR038959">
    <property type="entry name" value="Prp19"/>
</dbReference>
<dbReference type="GO" id="GO:0070534">
    <property type="term" value="P:protein K63-linked ubiquitination"/>
    <property type="evidence" value="ECO:0007669"/>
    <property type="project" value="UniProtKB-UniRule"/>
</dbReference>
<dbReference type="InterPro" id="IPR013083">
    <property type="entry name" value="Znf_RING/FYVE/PHD"/>
</dbReference>
<comment type="pathway">
    <text evidence="3 18">Protein modification; protein ubiquitination.</text>
</comment>
<dbReference type="InterPro" id="IPR019775">
    <property type="entry name" value="WD40_repeat_CS"/>
</dbReference>
<keyword evidence="11" id="KW-0677">Repeat</keyword>
<dbReference type="PRINTS" id="PR00320">
    <property type="entry name" value="GPROTEINBRPT"/>
</dbReference>
<organism evidence="23">
    <name type="scientific">Enterobius vermicularis</name>
    <name type="common">Human pinworm</name>
    <dbReference type="NCBI Taxonomy" id="51028"/>
    <lineage>
        <taxon>Eukaryota</taxon>
        <taxon>Metazoa</taxon>
        <taxon>Ecdysozoa</taxon>
        <taxon>Nematoda</taxon>
        <taxon>Chromadorea</taxon>
        <taxon>Rhabditida</taxon>
        <taxon>Spirurina</taxon>
        <taxon>Oxyuridomorpha</taxon>
        <taxon>Oxyuroidea</taxon>
        <taxon>Oxyuridae</taxon>
        <taxon>Enterobius</taxon>
    </lineage>
</organism>
<dbReference type="PROSITE" id="PS00678">
    <property type="entry name" value="WD_REPEATS_1"/>
    <property type="match status" value="1"/>
</dbReference>
<dbReference type="GO" id="GO:0000398">
    <property type="term" value="P:mRNA splicing, via spliceosome"/>
    <property type="evidence" value="ECO:0007669"/>
    <property type="project" value="InterPro"/>
</dbReference>
<feature type="repeat" description="WD" evidence="17">
    <location>
        <begin position="253"/>
        <end position="284"/>
    </location>
</feature>
<evidence type="ECO:0000256" key="2">
    <source>
        <dbReference type="ARBA" id="ARBA00004642"/>
    </source>
</evidence>
<feature type="region of interest" description="Disordered" evidence="19">
    <location>
        <begin position="143"/>
        <end position="162"/>
    </location>
</feature>
<dbReference type="SUPFAM" id="SSF50978">
    <property type="entry name" value="WD40 repeat-like"/>
    <property type="match status" value="1"/>
</dbReference>
<sequence length="499" mass="54132">MTSLYTCAITGEPAEVPVVSPVSGRIFEKRVIIKYLNENGEDPITHEKLSPDQLIELKGESESAVPRTIAGTSIPSLLKLLQDEWDACMLNSFVLREQLQTARQELSHTLYQHDAACRVIARLSKELSAAREALSTLKPHATVEPVKSGGDESAMETEEDTQGISEAVIKKLSEKAAMLTAARKQRGKSVPESLAKPDVIKTFVEQKCHTGIHSTSAPAVTALDVQGDLVLTGGADKTIVLFDSKKEEVQSTFKGHQKKISAVILHPTEKICLSASYDAQVRVWPTEGDTCKYVINSHDGPVTDISLHATGDYVLSVSSDSFWALSDIHVGKTLCKVQSEEKSNVEICCGQFHPDGLIFGTGTADAVVKIWDLKEQANVANFPGHQGEAVAFSENGYYLATGADDGEVKLWDLRKLKSFKSITINEGKYAISDIVFDQSGSYLAVAAADVEVIHVRPWVVLATFTDHKEAATAVRFGANANSIFSTGLDRSLRVYAAPS</sequence>
<evidence type="ECO:0000256" key="13">
    <source>
        <dbReference type="ARBA" id="ARBA00022786"/>
    </source>
</evidence>
<keyword evidence="10 18" id="KW-0747">Spliceosome</keyword>
<dbReference type="FunFam" id="3.30.40.10:FF:000027">
    <property type="entry name" value="Pre-mRNA-processing factor 19, putative"/>
    <property type="match status" value="1"/>
</dbReference>
<keyword evidence="15 18" id="KW-0234">DNA repair</keyword>
<name>A0A0N4UWC3_ENTVE</name>
<dbReference type="Gene3D" id="2.130.10.10">
    <property type="entry name" value="YVTN repeat-like/Quinoprotein amine dehydrogenase"/>
    <property type="match status" value="1"/>
</dbReference>
<proteinExistence type="inferred from homology"/>
<keyword evidence="16 18" id="KW-0539">Nucleus</keyword>
<keyword evidence="8 18" id="KW-0507">mRNA processing</keyword>
<evidence type="ECO:0000313" key="21">
    <source>
        <dbReference type="EMBL" id="VDD86341.1"/>
    </source>
</evidence>
<feature type="repeat" description="WD" evidence="17">
    <location>
        <begin position="389"/>
        <end position="421"/>
    </location>
</feature>
<evidence type="ECO:0000256" key="14">
    <source>
        <dbReference type="ARBA" id="ARBA00023187"/>
    </source>
</evidence>
<dbReference type="PANTHER" id="PTHR43995">
    <property type="entry name" value="PRE-MRNA-PROCESSING FACTOR 19"/>
    <property type="match status" value="1"/>
</dbReference>
<dbReference type="GO" id="GO:0000974">
    <property type="term" value="C:Prp19 complex"/>
    <property type="evidence" value="ECO:0007669"/>
    <property type="project" value="UniProtKB-UniRule"/>
</dbReference>
<gene>
    <name evidence="21" type="ORF">EVEC_LOCUS1484</name>
</gene>
<evidence type="ECO:0000256" key="4">
    <source>
        <dbReference type="ARBA" id="ARBA00006388"/>
    </source>
</evidence>
<dbReference type="GO" id="GO:0005737">
    <property type="term" value="C:cytoplasm"/>
    <property type="evidence" value="ECO:0007669"/>
    <property type="project" value="TreeGrafter"/>
</dbReference>
<evidence type="ECO:0000256" key="18">
    <source>
        <dbReference type="RuleBase" id="RU367101"/>
    </source>
</evidence>
<dbReference type="Pfam" id="PF24814">
    <property type="entry name" value="WD40_Prp19"/>
    <property type="match status" value="1"/>
</dbReference>
<evidence type="ECO:0000256" key="12">
    <source>
        <dbReference type="ARBA" id="ARBA00022763"/>
    </source>
</evidence>
<dbReference type="EC" id="2.3.2.27" evidence="5 18"/>
<dbReference type="GO" id="GO:0005654">
    <property type="term" value="C:nucleoplasm"/>
    <property type="evidence" value="ECO:0007669"/>
    <property type="project" value="UniProtKB-SubCell"/>
</dbReference>
<evidence type="ECO:0000256" key="1">
    <source>
        <dbReference type="ARBA" id="ARBA00000900"/>
    </source>
</evidence>
<dbReference type="InterPro" id="IPR015943">
    <property type="entry name" value="WD40/YVTN_repeat-like_dom_sf"/>
</dbReference>
<evidence type="ECO:0000256" key="8">
    <source>
        <dbReference type="ARBA" id="ARBA00022664"/>
    </source>
</evidence>
<keyword evidence="9 18" id="KW-0808">Transferase</keyword>
<evidence type="ECO:0000256" key="7">
    <source>
        <dbReference type="ARBA" id="ARBA00022574"/>
    </source>
</evidence>
<dbReference type="InterPro" id="IPR003613">
    <property type="entry name" value="Ubox_domain"/>
</dbReference>
<dbReference type="GO" id="GO:0061630">
    <property type="term" value="F:ubiquitin protein ligase activity"/>
    <property type="evidence" value="ECO:0007669"/>
    <property type="project" value="UniProtKB-UniRule"/>
</dbReference>
<evidence type="ECO:0000256" key="15">
    <source>
        <dbReference type="ARBA" id="ARBA00023204"/>
    </source>
</evidence>
<dbReference type="InterPro" id="IPR055340">
    <property type="entry name" value="RING-Ubox_PRP19"/>
</dbReference>
<protein>
    <recommendedName>
        <fullName evidence="6 18">Pre-mRNA-processing factor 19</fullName>
        <ecNumber evidence="5 18">2.3.2.27</ecNumber>
    </recommendedName>
</protein>
<keyword evidence="7 17" id="KW-0853">WD repeat</keyword>
<evidence type="ECO:0000256" key="19">
    <source>
        <dbReference type="SAM" id="MobiDB-lite"/>
    </source>
</evidence>
<dbReference type="InterPro" id="IPR036322">
    <property type="entry name" value="WD40_repeat_dom_sf"/>
</dbReference>
<evidence type="ECO:0000256" key="10">
    <source>
        <dbReference type="ARBA" id="ARBA00022728"/>
    </source>
</evidence>
<evidence type="ECO:0000256" key="5">
    <source>
        <dbReference type="ARBA" id="ARBA00012483"/>
    </source>
</evidence>
<dbReference type="SMART" id="SM00320">
    <property type="entry name" value="WD40"/>
    <property type="match status" value="7"/>
</dbReference>
<feature type="domain" description="U-box" evidence="20">
    <location>
        <begin position="1"/>
        <end position="75"/>
    </location>
</feature>
<keyword evidence="14 18" id="KW-0508">mRNA splicing</keyword>
<dbReference type="SUPFAM" id="SSF57850">
    <property type="entry name" value="RING/U-box"/>
    <property type="match status" value="1"/>
</dbReference>
<evidence type="ECO:0000256" key="9">
    <source>
        <dbReference type="ARBA" id="ARBA00022679"/>
    </source>
</evidence>
<comment type="function">
    <text evidence="18">Ubiquitin-protein ligase which is mainly involved pre-mRNA splicing and DNA repair. Required for pre-mRNA splicing as component of the spliceosome.</text>
</comment>
<keyword evidence="13 18" id="KW-0833">Ubl conjugation pathway</keyword>
<reference evidence="21 22" key="2">
    <citation type="submission" date="2018-10" db="EMBL/GenBank/DDBJ databases">
        <authorList>
            <consortium name="Pathogen Informatics"/>
        </authorList>
    </citation>
    <scope>NUCLEOTIDE SEQUENCE [LARGE SCALE GENOMIC DNA]</scope>
</reference>
<evidence type="ECO:0000256" key="3">
    <source>
        <dbReference type="ARBA" id="ARBA00004906"/>
    </source>
</evidence>
<evidence type="ECO:0000256" key="16">
    <source>
        <dbReference type="ARBA" id="ARBA00023242"/>
    </source>
</evidence>
<keyword evidence="22" id="KW-1185">Reference proteome</keyword>
<accession>A0A0N4UWC3</accession>
<feature type="repeat" description="WD" evidence="17">
    <location>
        <begin position="464"/>
        <end position="499"/>
    </location>
</feature>
<dbReference type="CDD" id="cd00200">
    <property type="entry name" value="WD40"/>
    <property type="match status" value="1"/>
</dbReference>
<dbReference type="PROSITE" id="PS50294">
    <property type="entry name" value="WD_REPEATS_REGION"/>
    <property type="match status" value="3"/>
</dbReference>
<comment type="catalytic activity">
    <reaction evidence="1 18">
        <text>S-ubiquitinyl-[E2 ubiquitin-conjugating enzyme]-L-cysteine + [acceptor protein]-L-lysine = [E2 ubiquitin-conjugating enzyme]-L-cysteine + N(6)-ubiquitinyl-[acceptor protein]-L-lysine.</text>
        <dbReference type="EC" id="2.3.2.27"/>
    </reaction>
</comment>
<comment type="subcellular location">
    <subcellularLocation>
        <location evidence="2">Nucleus</location>
        <location evidence="2">Nucleoplasm</location>
    </subcellularLocation>
</comment>
<evidence type="ECO:0000256" key="6">
    <source>
        <dbReference type="ARBA" id="ARBA00015618"/>
    </source>
</evidence>
<dbReference type="STRING" id="51028.A0A0N4UWC3"/>
<dbReference type="CDD" id="cd16656">
    <property type="entry name" value="RING-Ubox_PRP19"/>
    <property type="match status" value="1"/>
</dbReference>
<dbReference type="PANTHER" id="PTHR43995:SF1">
    <property type="entry name" value="PRE-MRNA-PROCESSING FACTOR 19"/>
    <property type="match status" value="1"/>
</dbReference>
<comment type="similarity">
    <text evidence="4 18">Belongs to the WD repeat PRP19 family.</text>
</comment>
<dbReference type="Proteomes" id="UP000274131">
    <property type="component" value="Unassembled WGS sequence"/>
</dbReference>
<dbReference type="EMBL" id="UXUI01007217">
    <property type="protein sequence ID" value="VDD86341.1"/>
    <property type="molecule type" value="Genomic_DNA"/>
</dbReference>
<feature type="repeat" description="WD" evidence="17">
    <location>
        <begin position="352"/>
        <end position="381"/>
    </location>
</feature>
<evidence type="ECO:0000259" key="20">
    <source>
        <dbReference type="PROSITE" id="PS51698"/>
    </source>
</evidence>